<gene>
    <name evidence="1" type="ORF">H7685_02775</name>
</gene>
<dbReference type="SUPFAM" id="SSF56317">
    <property type="entry name" value="Carbon-nitrogen hydrolase"/>
    <property type="match status" value="1"/>
</dbReference>
<sequence length="56" mass="6704">MPLVWQEMIFNVAIVIQQQKILGIVPKYTIPNYEEFCEKRWFTSGNVIPEMQEIIF</sequence>
<accession>A0A7S7FZE6</accession>
<dbReference type="EMBL" id="CP060385">
    <property type="protein sequence ID" value="QOX89358.1"/>
    <property type="molecule type" value="Genomic_DNA"/>
</dbReference>
<dbReference type="Gene3D" id="3.60.110.10">
    <property type="entry name" value="Carbon-nitrogen hydrolase"/>
    <property type="match status" value="1"/>
</dbReference>
<organism evidence="1">
    <name type="scientific">Candidatus Phytoplasma australasiaticum subsp. australasiaticum</name>
    <dbReference type="NCBI Taxonomy" id="2832407"/>
    <lineage>
        <taxon>Bacteria</taxon>
        <taxon>Bacillati</taxon>
        <taxon>Mycoplasmatota</taxon>
        <taxon>Mollicutes</taxon>
        <taxon>Acholeplasmatales</taxon>
        <taxon>Acholeplasmataceae</taxon>
        <taxon>Candidatus Phytoplasma</taxon>
        <taxon>16SrII (Peanut WB group)</taxon>
        <taxon>Candidatus Phytoplasma australasiaticum</taxon>
    </lineage>
</organism>
<evidence type="ECO:0000313" key="1">
    <source>
        <dbReference type="EMBL" id="QOX89358.1"/>
    </source>
</evidence>
<dbReference type="AlphaFoldDB" id="A0A7S7FZE6"/>
<dbReference type="InterPro" id="IPR036526">
    <property type="entry name" value="C-N_Hydrolase_sf"/>
</dbReference>
<protein>
    <submittedName>
        <fullName evidence="1">Uncharacterized protein</fullName>
    </submittedName>
</protein>
<proteinExistence type="predicted"/>
<reference evidence="1" key="1">
    <citation type="submission" date="2020-08" db="EMBL/GenBank/DDBJ databases">
        <title>Phytoplasma sp. strain PR08 associated with Phyllody Disease of Parthenium hysterophorus.</title>
        <authorList>
            <person name="Kirdat K."/>
            <person name="Tiwarekar B."/>
            <person name="Yadav A."/>
        </authorList>
    </citation>
    <scope>NUCLEOTIDE SEQUENCE [LARGE SCALE GENOMIC DNA]</scope>
    <source>
        <strain evidence="1">PR08</strain>
    </source>
</reference>
<name>A0A7S7FZE6_9MOLU</name>